<reference evidence="1" key="2">
    <citation type="submission" date="2022-01" db="EMBL/GenBank/DDBJ databases">
        <authorList>
            <person name="Yamashiro T."/>
            <person name="Shiraishi A."/>
            <person name="Satake H."/>
            <person name="Nakayama K."/>
        </authorList>
    </citation>
    <scope>NUCLEOTIDE SEQUENCE</scope>
</reference>
<evidence type="ECO:0000313" key="2">
    <source>
        <dbReference type="Proteomes" id="UP001151760"/>
    </source>
</evidence>
<dbReference type="EMBL" id="BQNB010010498">
    <property type="protein sequence ID" value="GJS78085.1"/>
    <property type="molecule type" value="Genomic_DNA"/>
</dbReference>
<comment type="caution">
    <text evidence="1">The sequence shown here is derived from an EMBL/GenBank/DDBJ whole genome shotgun (WGS) entry which is preliminary data.</text>
</comment>
<dbReference type="Proteomes" id="UP001151760">
    <property type="component" value="Unassembled WGS sequence"/>
</dbReference>
<name>A0ABQ4YM57_9ASTR</name>
<keyword evidence="2" id="KW-1185">Reference proteome</keyword>
<proteinExistence type="predicted"/>
<accession>A0ABQ4YM57</accession>
<reference evidence="1" key="1">
    <citation type="journal article" date="2022" name="Int. J. Mol. Sci.">
        <title>Draft Genome of Tanacetum Coccineum: Genomic Comparison of Closely Related Tanacetum-Family Plants.</title>
        <authorList>
            <person name="Yamashiro T."/>
            <person name="Shiraishi A."/>
            <person name="Nakayama K."/>
            <person name="Satake H."/>
        </authorList>
    </citation>
    <scope>NUCLEOTIDE SEQUENCE</scope>
</reference>
<gene>
    <name evidence="1" type="ORF">Tco_0727966</name>
</gene>
<organism evidence="1 2">
    <name type="scientific">Tanacetum coccineum</name>
    <dbReference type="NCBI Taxonomy" id="301880"/>
    <lineage>
        <taxon>Eukaryota</taxon>
        <taxon>Viridiplantae</taxon>
        <taxon>Streptophyta</taxon>
        <taxon>Embryophyta</taxon>
        <taxon>Tracheophyta</taxon>
        <taxon>Spermatophyta</taxon>
        <taxon>Magnoliopsida</taxon>
        <taxon>eudicotyledons</taxon>
        <taxon>Gunneridae</taxon>
        <taxon>Pentapetalae</taxon>
        <taxon>asterids</taxon>
        <taxon>campanulids</taxon>
        <taxon>Asterales</taxon>
        <taxon>Asteraceae</taxon>
        <taxon>Asteroideae</taxon>
        <taxon>Anthemideae</taxon>
        <taxon>Anthemidinae</taxon>
        <taxon>Tanacetum</taxon>
    </lineage>
</organism>
<evidence type="ECO:0000313" key="1">
    <source>
        <dbReference type="EMBL" id="GJS78085.1"/>
    </source>
</evidence>
<protein>
    <submittedName>
        <fullName evidence="1">Uncharacterized protein</fullName>
    </submittedName>
</protein>
<sequence length="124" mass="13874">MYIQIQISNSIIECSFIMLSMEEGSKDRPPMLAQGKLRSVANPNQEIHYNPPNPNSELIQLLSPKSISFTFQWAEKTVPVAEGSFEEQVQEEFGSTLYVHGLSCKRLTPDPVDNLEIFNDGGNA</sequence>